<proteinExistence type="predicted"/>
<evidence type="ECO:0000313" key="1">
    <source>
        <dbReference type="EMBL" id="KAF2623403.1"/>
    </source>
</evidence>
<name>A0ACB6RNM3_9PLEO</name>
<evidence type="ECO:0000313" key="2">
    <source>
        <dbReference type="Proteomes" id="UP000799754"/>
    </source>
</evidence>
<reference evidence="1" key="1">
    <citation type="journal article" date="2020" name="Stud. Mycol.">
        <title>101 Dothideomycetes genomes: a test case for predicting lifestyles and emergence of pathogens.</title>
        <authorList>
            <person name="Haridas S."/>
            <person name="Albert R."/>
            <person name="Binder M."/>
            <person name="Bloem J."/>
            <person name="Labutti K."/>
            <person name="Salamov A."/>
            <person name="Andreopoulos B."/>
            <person name="Baker S."/>
            <person name="Barry K."/>
            <person name="Bills G."/>
            <person name="Bluhm B."/>
            <person name="Cannon C."/>
            <person name="Castanera R."/>
            <person name="Culley D."/>
            <person name="Daum C."/>
            <person name="Ezra D."/>
            <person name="Gonzalez J."/>
            <person name="Henrissat B."/>
            <person name="Kuo A."/>
            <person name="Liang C."/>
            <person name="Lipzen A."/>
            <person name="Lutzoni F."/>
            <person name="Magnuson J."/>
            <person name="Mondo S."/>
            <person name="Nolan M."/>
            <person name="Ohm R."/>
            <person name="Pangilinan J."/>
            <person name="Park H.-J."/>
            <person name="Ramirez L."/>
            <person name="Alfaro M."/>
            <person name="Sun H."/>
            <person name="Tritt A."/>
            <person name="Yoshinaga Y."/>
            <person name="Zwiers L.-H."/>
            <person name="Turgeon B."/>
            <person name="Goodwin S."/>
            <person name="Spatafora J."/>
            <person name="Crous P."/>
            <person name="Grigoriev I."/>
        </authorList>
    </citation>
    <scope>NUCLEOTIDE SEQUENCE</scope>
    <source>
        <strain evidence="1">CBS 525.71</strain>
    </source>
</reference>
<comment type="caution">
    <text evidence="1">The sequence shown here is derived from an EMBL/GenBank/DDBJ whole genome shotgun (WGS) entry which is preliminary data.</text>
</comment>
<protein>
    <submittedName>
        <fullName evidence="1">Uncharacterized protein</fullName>
    </submittedName>
</protein>
<gene>
    <name evidence="1" type="ORF">BU25DRAFT_178630</name>
</gene>
<dbReference type="EMBL" id="MU006737">
    <property type="protein sequence ID" value="KAF2623403.1"/>
    <property type="molecule type" value="Genomic_DNA"/>
</dbReference>
<keyword evidence="2" id="KW-1185">Reference proteome</keyword>
<accession>A0ACB6RNM3</accession>
<dbReference type="Proteomes" id="UP000799754">
    <property type="component" value="Unassembled WGS sequence"/>
</dbReference>
<organism evidence="1 2">
    <name type="scientific">Macroventuria anomochaeta</name>
    <dbReference type="NCBI Taxonomy" id="301207"/>
    <lineage>
        <taxon>Eukaryota</taxon>
        <taxon>Fungi</taxon>
        <taxon>Dikarya</taxon>
        <taxon>Ascomycota</taxon>
        <taxon>Pezizomycotina</taxon>
        <taxon>Dothideomycetes</taxon>
        <taxon>Pleosporomycetidae</taxon>
        <taxon>Pleosporales</taxon>
        <taxon>Pleosporineae</taxon>
        <taxon>Didymellaceae</taxon>
        <taxon>Macroventuria</taxon>
    </lineage>
</organism>
<sequence length="165" mass="18507">MQQYKCQLAKQLDLASVGVHIIIPPPMYSHFHTYTFTQVSTLTARPGQLSLTASSPFFTPEAPSQGHRAVCTCAATKTPKSRRLPHHQTQTHKLSSFQHYRLHKGAQDNDEPQRCANKQIRAGRSGNHATVSAHKELRFFARHASPLVMPWTVDRARFSPCISPP</sequence>